<dbReference type="EMBL" id="VSSQ01003073">
    <property type="protein sequence ID" value="MPM18899.1"/>
    <property type="molecule type" value="Genomic_DNA"/>
</dbReference>
<dbReference type="PANTHER" id="PTHR24220">
    <property type="entry name" value="IMPORT ATP-BINDING PROTEIN"/>
    <property type="match status" value="1"/>
</dbReference>
<gene>
    <name evidence="5" type="primary">macB_40</name>
    <name evidence="5" type="ORF">SDC9_65317</name>
</gene>
<dbReference type="FunFam" id="3.40.50.300:FF:000032">
    <property type="entry name" value="Export ABC transporter ATP-binding protein"/>
    <property type="match status" value="1"/>
</dbReference>
<evidence type="ECO:0000256" key="3">
    <source>
        <dbReference type="ARBA" id="ARBA00022840"/>
    </source>
</evidence>
<dbReference type="SUPFAM" id="SSF52540">
    <property type="entry name" value="P-loop containing nucleoside triphosphate hydrolases"/>
    <property type="match status" value="1"/>
</dbReference>
<keyword evidence="5" id="KW-0378">Hydrolase</keyword>
<dbReference type="PANTHER" id="PTHR24220:SF86">
    <property type="entry name" value="ABC TRANSPORTER ABCH.1"/>
    <property type="match status" value="1"/>
</dbReference>
<dbReference type="InterPro" id="IPR027417">
    <property type="entry name" value="P-loop_NTPase"/>
</dbReference>
<dbReference type="SMART" id="SM00382">
    <property type="entry name" value="AAA"/>
    <property type="match status" value="1"/>
</dbReference>
<dbReference type="InterPro" id="IPR017911">
    <property type="entry name" value="MacB-like_ATP-bd"/>
</dbReference>
<keyword evidence="3 5" id="KW-0067">ATP-binding</keyword>
<dbReference type="GO" id="GO:0005524">
    <property type="term" value="F:ATP binding"/>
    <property type="evidence" value="ECO:0007669"/>
    <property type="project" value="UniProtKB-KW"/>
</dbReference>
<dbReference type="CDD" id="cd03255">
    <property type="entry name" value="ABC_MJ0796_LolCDE_FtsE"/>
    <property type="match status" value="1"/>
</dbReference>
<dbReference type="GO" id="GO:0005886">
    <property type="term" value="C:plasma membrane"/>
    <property type="evidence" value="ECO:0007669"/>
    <property type="project" value="TreeGrafter"/>
</dbReference>
<dbReference type="EC" id="3.6.3.-" evidence="5"/>
<proteinExistence type="predicted"/>
<keyword evidence="1" id="KW-0813">Transport</keyword>
<dbReference type="PROSITE" id="PS50893">
    <property type="entry name" value="ABC_TRANSPORTER_2"/>
    <property type="match status" value="1"/>
</dbReference>
<dbReference type="InterPro" id="IPR003593">
    <property type="entry name" value="AAA+_ATPase"/>
</dbReference>
<sequence length="245" mass="26434">MSALIEFQDVSKVYEMGDSVVRAADHISMQIQRGEFVAIVGQSGSGKSTCMNIIGCLDVPTDGKYLLDGRDVGSLDKDQLAEIRNKMLGFIFQQYNLLPRLTLLENVEVPMMYAGVSKNDRRERAKVALEMVGLGSKISHRPAQLSGGQQQRVSIARALVGEPAVILADEPTGALDSHTGREVLSLLQQLHAAGNTVVLITHDNSIAIQAQRIIRLEDGRVIYDGDSRAPEAVVSSSFSGMGGAQ</sequence>
<keyword evidence="2" id="KW-0547">Nucleotide-binding</keyword>
<dbReference type="Pfam" id="PF00005">
    <property type="entry name" value="ABC_tran"/>
    <property type="match status" value="1"/>
</dbReference>
<dbReference type="GO" id="GO:0098796">
    <property type="term" value="C:membrane protein complex"/>
    <property type="evidence" value="ECO:0007669"/>
    <property type="project" value="UniProtKB-ARBA"/>
</dbReference>
<dbReference type="InterPro" id="IPR003439">
    <property type="entry name" value="ABC_transporter-like_ATP-bd"/>
</dbReference>
<dbReference type="Gene3D" id="3.40.50.300">
    <property type="entry name" value="P-loop containing nucleotide triphosphate hydrolases"/>
    <property type="match status" value="1"/>
</dbReference>
<dbReference type="PROSITE" id="PS00211">
    <property type="entry name" value="ABC_TRANSPORTER_1"/>
    <property type="match status" value="1"/>
</dbReference>
<evidence type="ECO:0000313" key="5">
    <source>
        <dbReference type="EMBL" id="MPM18899.1"/>
    </source>
</evidence>
<dbReference type="InterPro" id="IPR017871">
    <property type="entry name" value="ABC_transporter-like_CS"/>
</dbReference>
<name>A0A644XS49_9ZZZZ</name>
<reference evidence="5" key="1">
    <citation type="submission" date="2019-08" db="EMBL/GenBank/DDBJ databases">
        <authorList>
            <person name="Kucharzyk K."/>
            <person name="Murdoch R.W."/>
            <person name="Higgins S."/>
            <person name="Loffler F."/>
        </authorList>
    </citation>
    <scope>NUCLEOTIDE SEQUENCE</scope>
</reference>
<dbReference type="InterPro" id="IPR015854">
    <property type="entry name" value="ABC_transpr_LolD-like"/>
</dbReference>
<protein>
    <submittedName>
        <fullName evidence="5">Macrolide export ATP-binding/permease protein MacB</fullName>
        <ecNumber evidence="5">3.6.3.-</ecNumber>
    </submittedName>
</protein>
<evidence type="ECO:0000256" key="2">
    <source>
        <dbReference type="ARBA" id="ARBA00022741"/>
    </source>
</evidence>
<evidence type="ECO:0000259" key="4">
    <source>
        <dbReference type="PROSITE" id="PS50893"/>
    </source>
</evidence>
<dbReference type="AlphaFoldDB" id="A0A644XS49"/>
<comment type="caution">
    <text evidence="5">The sequence shown here is derived from an EMBL/GenBank/DDBJ whole genome shotgun (WGS) entry which is preliminary data.</text>
</comment>
<dbReference type="GO" id="GO:0022857">
    <property type="term" value="F:transmembrane transporter activity"/>
    <property type="evidence" value="ECO:0007669"/>
    <property type="project" value="TreeGrafter"/>
</dbReference>
<dbReference type="GO" id="GO:0016887">
    <property type="term" value="F:ATP hydrolysis activity"/>
    <property type="evidence" value="ECO:0007669"/>
    <property type="project" value="InterPro"/>
</dbReference>
<feature type="domain" description="ABC transporter" evidence="4">
    <location>
        <begin position="5"/>
        <end position="243"/>
    </location>
</feature>
<accession>A0A644XS49</accession>
<evidence type="ECO:0000256" key="1">
    <source>
        <dbReference type="ARBA" id="ARBA00022448"/>
    </source>
</evidence>
<organism evidence="5">
    <name type="scientific">bioreactor metagenome</name>
    <dbReference type="NCBI Taxonomy" id="1076179"/>
    <lineage>
        <taxon>unclassified sequences</taxon>
        <taxon>metagenomes</taxon>
        <taxon>ecological metagenomes</taxon>
    </lineage>
</organism>